<proteinExistence type="predicted"/>
<dbReference type="InParanoid" id="T1HII3"/>
<evidence type="ECO:0000313" key="2">
    <source>
        <dbReference type="Proteomes" id="UP000015103"/>
    </source>
</evidence>
<sequence>MFLAVVLRPSSILVLCEYRKKEAILREVGGVIRLRKRRNCRFQTKTDRFAKKFLLKLNFKVFPVKQEITLFSKGQFRYNQLSLREKIEVYYKYVRHVACLKRAAAVSLQKASGAWNGHLTALSQRAET</sequence>
<evidence type="ECO:0000313" key="1">
    <source>
        <dbReference type="EnsemblMetazoa" id="RPRC003856-PA"/>
    </source>
</evidence>
<dbReference type="AlphaFoldDB" id="T1HII3"/>
<keyword evidence="2" id="KW-1185">Reference proteome</keyword>
<dbReference type="Proteomes" id="UP000015103">
    <property type="component" value="Unassembled WGS sequence"/>
</dbReference>
<dbReference type="HOGENOM" id="CLU_1962297_0_0_1"/>
<organism evidence="1 2">
    <name type="scientific">Rhodnius prolixus</name>
    <name type="common">Triatomid bug</name>
    <dbReference type="NCBI Taxonomy" id="13249"/>
    <lineage>
        <taxon>Eukaryota</taxon>
        <taxon>Metazoa</taxon>
        <taxon>Ecdysozoa</taxon>
        <taxon>Arthropoda</taxon>
        <taxon>Hexapoda</taxon>
        <taxon>Insecta</taxon>
        <taxon>Pterygota</taxon>
        <taxon>Neoptera</taxon>
        <taxon>Paraneoptera</taxon>
        <taxon>Hemiptera</taxon>
        <taxon>Heteroptera</taxon>
        <taxon>Panheteroptera</taxon>
        <taxon>Cimicomorpha</taxon>
        <taxon>Reduviidae</taxon>
        <taxon>Triatominae</taxon>
        <taxon>Rhodnius</taxon>
    </lineage>
</organism>
<accession>T1HII3</accession>
<reference evidence="1" key="1">
    <citation type="submission" date="2015-05" db="UniProtKB">
        <authorList>
            <consortium name="EnsemblMetazoa"/>
        </authorList>
    </citation>
    <scope>IDENTIFICATION</scope>
</reference>
<dbReference type="VEuPathDB" id="VectorBase:RPRC003856"/>
<name>T1HII3_RHOPR</name>
<dbReference type="EMBL" id="ACPB03015658">
    <property type="status" value="NOT_ANNOTATED_CDS"/>
    <property type="molecule type" value="Genomic_DNA"/>
</dbReference>
<dbReference type="EnsemblMetazoa" id="RPRC003856-RA">
    <property type="protein sequence ID" value="RPRC003856-PA"/>
    <property type="gene ID" value="RPRC003856"/>
</dbReference>
<protein>
    <submittedName>
        <fullName evidence="1">Uncharacterized protein</fullName>
    </submittedName>
</protein>